<proteinExistence type="predicted"/>
<comment type="caution">
    <text evidence="1">The sequence shown here is derived from an EMBL/GenBank/DDBJ whole genome shotgun (WGS) entry which is preliminary data.</text>
</comment>
<dbReference type="AlphaFoldDB" id="A0AAD7CM17"/>
<keyword evidence="2" id="KW-1185">Reference proteome</keyword>
<reference evidence="1" key="1">
    <citation type="submission" date="2023-03" db="EMBL/GenBank/DDBJ databases">
        <title>Massive genome expansion in bonnet fungi (Mycena s.s.) driven by repeated elements and novel gene families across ecological guilds.</title>
        <authorList>
            <consortium name="Lawrence Berkeley National Laboratory"/>
            <person name="Harder C.B."/>
            <person name="Miyauchi S."/>
            <person name="Viragh M."/>
            <person name="Kuo A."/>
            <person name="Thoen E."/>
            <person name="Andreopoulos B."/>
            <person name="Lu D."/>
            <person name="Skrede I."/>
            <person name="Drula E."/>
            <person name="Henrissat B."/>
            <person name="Morin E."/>
            <person name="Kohler A."/>
            <person name="Barry K."/>
            <person name="LaButti K."/>
            <person name="Morin E."/>
            <person name="Salamov A."/>
            <person name="Lipzen A."/>
            <person name="Mereny Z."/>
            <person name="Hegedus B."/>
            <person name="Baldrian P."/>
            <person name="Stursova M."/>
            <person name="Weitz H."/>
            <person name="Taylor A."/>
            <person name="Grigoriev I.V."/>
            <person name="Nagy L.G."/>
            <person name="Martin F."/>
            <person name="Kauserud H."/>
        </authorList>
    </citation>
    <scope>NUCLEOTIDE SEQUENCE</scope>
    <source>
        <strain evidence="1">CBHHK067</strain>
    </source>
</reference>
<name>A0AAD7CM17_MYCRO</name>
<evidence type="ECO:0000313" key="1">
    <source>
        <dbReference type="EMBL" id="KAJ7652635.1"/>
    </source>
</evidence>
<gene>
    <name evidence="1" type="ORF">B0H17DRAFT_1147317</name>
</gene>
<accession>A0AAD7CM17</accession>
<dbReference type="Proteomes" id="UP001221757">
    <property type="component" value="Unassembled WGS sequence"/>
</dbReference>
<dbReference type="EMBL" id="JARKIE010000344">
    <property type="protein sequence ID" value="KAJ7652635.1"/>
    <property type="molecule type" value="Genomic_DNA"/>
</dbReference>
<sequence length="382" mass="42010">MQAALQVARSFKLTQISYLALACAALYIGSPQAISQAALSQSAINLLQASSHASIKSRKRQVFRSRFDSHVLSSCPPAHRWSRSFAVESTSRVTQALMLVGVDPAWFWKISLSKCILCWSLSRLNLCMPNAMICRKPICIKNVFLTDVFSVQPPPKSCKVPPQPKQPLFENNVCTFAACIGGNCGLRASLVLRLRPDKPGVHAAHQIIAKINSLHAASGQDCLGEKLRFEAGWKGEEKEGIFVPAGIRTQRINNGLWEYQTEATGCQLSIPGFLWRNTGIRITTLQVEIFESAKALLGWNLLNAGCNRINIWHSTQRGPIESKCGQLVAAGSDTAVRRQPFIVHNYCAWPPGRVRDVCLHIVGQQTAIQHAQLTAGITGCMR</sequence>
<evidence type="ECO:0000313" key="2">
    <source>
        <dbReference type="Proteomes" id="UP001221757"/>
    </source>
</evidence>
<organism evidence="1 2">
    <name type="scientific">Mycena rosella</name>
    <name type="common">Pink bonnet</name>
    <name type="synonym">Agaricus rosellus</name>
    <dbReference type="NCBI Taxonomy" id="1033263"/>
    <lineage>
        <taxon>Eukaryota</taxon>
        <taxon>Fungi</taxon>
        <taxon>Dikarya</taxon>
        <taxon>Basidiomycota</taxon>
        <taxon>Agaricomycotina</taxon>
        <taxon>Agaricomycetes</taxon>
        <taxon>Agaricomycetidae</taxon>
        <taxon>Agaricales</taxon>
        <taxon>Marasmiineae</taxon>
        <taxon>Mycenaceae</taxon>
        <taxon>Mycena</taxon>
    </lineage>
</organism>
<protein>
    <submittedName>
        <fullName evidence="1">Uncharacterized protein</fullName>
    </submittedName>
</protein>